<sequence>MVAEILDRLRARHGACGIAAYADLSADMVLVASAARPTPREVLDALCARAAAVLGAAPVAGCDAAVTAGPDGALGVFLRQAEGDALLCLCDPEVELAAFLADARACLARLAQPEGVAP</sequence>
<protein>
    <recommendedName>
        <fullName evidence="3">Roadblock/LC7 domain protein</fullName>
    </recommendedName>
</protein>
<dbReference type="OrthoDB" id="7178at188905"/>
<name>A0A0M6XT37_9RHOB</name>
<evidence type="ECO:0008006" key="3">
    <source>
        <dbReference type="Google" id="ProtNLM"/>
    </source>
</evidence>
<dbReference type="EMBL" id="CXPG01000019">
    <property type="protein sequence ID" value="CTQ33154.1"/>
    <property type="molecule type" value="Genomic_DNA"/>
</dbReference>
<reference evidence="1 2" key="1">
    <citation type="submission" date="2015-07" db="EMBL/GenBank/DDBJ databases">
        <authorList>
            <person name="Noorani M."/>
        </authorList>
    </citation>
    <scope>NUCLEOTIDE SEQUENCE [LARGE SCALE GENOMIC DNA]</scope>
    <source>
        <strain evidence="1 2">CECT 5088</strain>
    </source>
</reference>
<dbReference type="Proteomes" id="UP000048908">
    <property type="component" value="Unassembled WGS sequence"/>
</dbReference>
<accession>A0A0M6XT37</accession>
<evidence type="ECO:0000313" key="2">
    <source>
        <dbReference type="Proteomes" id="UP000048908"/>
    </source>
</evidence>
<dbReference type="RefSeq" id="WP_055682601.1">
    <property type="nucleotide sequence ID" value="NZ_CXPG01000019.1"/>
</dbReference>
<proteinExistence type="predicted"/>
<dbReference type="STRING" id="282197.SAMN04488517_11617"/>
<dbReference type="AlphaFoldDB" id="A0A0M6XT37"/>
<organism evidence="1 2">
    <name type="scientific">Jannaschia rubra</name>
    <dbReference type="NCBI Taxonomy" id="282197"/>
    <lineage>
        <taxon>Bacteria</taxon>
        <taxon>Pseudomonadati</taxon>
        <taxon>Pseudomonadota</taxon>
        <taxon>Alphaproteobacteria</taxon>
        <taxon>Rhodobacterales</taxon>
        <taxon>Roseobacteraceae</taxon>
        <taxon>Jannaschia</taxon>
    </lineage>
</organism>
<keyword evidence="2" id="KW-1185">Reference proteome</keyword>
<evidence type="ECO:0000313" key="1">
    <source>
        <dbReference type="EMBL" id="CTQ33154.1"/>
    </source>
</evidence>
<gene>
    <name evidence="1" type="ORF">JAN5088_01934</name>
</gene>